<feature type="compositionally biased region" description="Acidic residues" evidence="1">
    <location>
        <begin position="187"/>
        <end position="203"/>
    </location>
</feature>
<organism evidence="2">
    <name type="scientific">Haptolina ericina</name>
    <dbReference type="NCBI Taxonomy" id="156174"/>
    <lineage>
        <taxon>Eukaryota</taxon>
        <taxon>Haptista</taxon>
        <taxon>Haptophyta</taxon>
        <taxon>Prymnesiophyceae</taxon>
        <taxon>Prymnesiales</taxon>
        <taxon>Prymnesiaceae</taxon>
        <taxon>Haptolina</taxon>
    </lineage>
</organism>
<name>A0A7S3F1M7_9EUKA</name>
<protein>
    <submittedName>
        <fullName evidence="2">Uncharacterized protein</fullName>
    </submittedName>
</protein>
<reference evidence="2" key="1">
    <citation type="submission" date="2021-01" db="EMBL/GenBank/DDBJ databases">
        <authorList>
            <person name="Corre E."/>
            <person name="Pelletier E."/>
            <person name="Niang G."/>
            <person name="Scheremetjew M."/>
            <person name="Finn R."/>
            <person name="Kale V."/>
            <person name="Holt S."/>
            <person name="Cochrane G."/>
            <person name="Meng A."/>
            <person name="Brown T."/>
            <person name="Cohen L."/>
        </authorList>
    </citation>
    <scope>NUCLEOTIDE SEQUENCE</scope>
    <source>
        <strain evidence="2">CCMP281</strain>
    </source>
</reference>
<feature type="region of interest" description="Disordered" evidence="1">
    <location>
        <begin position="177"/>
        <end position="209"/>
    </location>
</feature>
<evidence type="ECO:0000256" key="1">
    <source>
        <dbReference type="SAM" id="MobiDB-lite"/>
    </source>
</evidence>
<dbReference type="AlphaFoldDB" id="A0A7S3F1M7"/>
<sequence length="209" mass="21875">MPERMLELSNSEWAAECMVASSPVGPKGSSKGSTGPAVPAAASSSPVALPAAAPSVLGQAFAEWQINGFVAAGTTLSATAIHVVPPAILPIARWRFDDGMCFGANSKWWGDLGQRRSPNEGVDFCRFVTADGAMSYLAAGTHLLAMLGGVVLSVFPDAISHTVVLLHSRECVRREFRGSKRRRDEGNEGGEGGEGDEGGEGESEDKSEL</sequence>
<evidence type="ECO:0000313" key="2">
    <source>
        <dbReference type="EMBL" id="CAE0121869.1"/>
    </source>
</evidence>
<proteinExistence type="predicted"/>
<accession>A0A7S3F1M7</accession>
<gene>
    <name evidence="2" type="ORF">HERI1096_LOCUS22570</name>
</gene>
<feature type="compositionally biased region" description="Basic and acidic residues" evidence="1">
    <location>
        <begin position="177"/>
        <end position="186"/>
    </location>
</feature>
<dbReference type="EMBL" id="HBHX01040676">
    <property type="protein sequence ID" value="CAE0121869.1"/>
    <property type="molecule type" value="Transcribed_RNA"/>
</dbReference>